<keyword evidence="1" id="KW-0175">Coiled coil</keyword>
<evidence type="ECO:0000256" key="2">
    <source>
        <dbReference type="SAM" id="Phobius"/>
    </source>
</evidence>
<feature type="transmembrane region" description="Helical" evidence="2">
    <location>
        <begin position="41"/>
        <end position="66"/>
    </location>
</feature>
<feature type="coiled-coil region" evidence="1">
    <location>
        <begin position="234"/>
        <end position="261"/>
    </location>
</feature>
<accession>A0A940XK37</accession>
<organism evidence="3 4">
    <name type="scientific">Streptomyces tagetis</name>
    <dbReference type="NCBI Taxonomy" id="2820809"/>
    <lineage>
        <taxon>Bacteria</taxon>
        <taxon>Bacillati</taxon>
        <taxon>Actinomycetota</taxon>
        <taxon>Actinomycetes</taxon>
        <taxon>Kitasatosporales</taxon>
        <taxon>Streptomycetaceae</taxon>
        <taxon>Streptomyces</taxon>
    </lineage>
</organism>
<dbReference type="Proteomes" id="UP000677875">
    <property type="component" value="Unassembled WGS sequence"/>
</dbReference>
<dbReference type="EMBL" id="JAGPNL010000001">
    <property type="protein sequence ID" value="MBQ0825278.1"/>
    <property type="molecule type" value="Genomic_DNA"/>
</dbReference>
<proteinExistence type="predicted"/>
<sequence length="485" mass="52187">MTLPTPYRLAAGLIYLSVGSLVGLLLVPLLAASLALRAVSWFLLVGLPTAVVVAVRGAAAVVRWAVPAARRRPSGTDHTLGEVLRQVPARMAVLRDGMSFSLPLLRALADLERLLAHSVSGDPGDPSHRSAEADREVEREHRSAEVGWDDVGYLGLLLLGTVWLLPLAALALPVVTFAVALPIGPPEQLAFGPGVTLLVTGTVTRVSVAVASVALFSVLLGLLFWMGKLRARVVRRILSRIDEAEAQRREQAAERKRIAALRVNDADYRRLERDLHDVTAGASDSFQTKYHMYVTTTGSIPTQPNVNWDSPVQAKLRCDAELATPGCVIPERRATLEYSLSDPNHGAAAAAYGFAQANLRGWAPLSRADGLNDANRARTCGAQSSDPFALLPQYVPDDSCDEFPFAGSFEGGTDGALCADILPLFQNGQWMLYEARTDKPVTFNEPCVRAHVALPANQSAGGKYGAFVKSQRVLDTEKYNVNVVA</sequence>
<evidence type="ECO:0000313" key="4">
    <source>
        <dbReference type="Proteomes" id="UP000677875"/>
    </source>
</evidence>
<dbReference type="RefSeq" id="WP_210867966.1">
    <property type="nucleotide sequence ID" value="NZ_JAGPNL010000001.1"/>
</dbReference>
<reference evidence="3" key="1">
    <citation type="submission" date="2021-04" db="EMBL/GenBank/DDBJ databases">
        <title>Genome seq and assembly of Streptomyces sp. RG38.</title>
        <authorList>
            <person name="Chhetri G."/>
        </authorList>
    </citation>
    <scope>NUCLEOTIDE SEQUENCE</scope>
    <source>
        <strain evidence="3">RG38</strain>
    </source>
</reference>
<gene>
    <name evidence="3" type="ORF">J5Y05_01940</name>
</gene>
<feature type="transmembrane region" description="Helical" evidence="2">
    <location>
        <begin position="203"/>
        <end position="226"/>
    </location>
</feature>
<keyword evidence="2" id="KW-1133">Transmembrane helix</keyword>
<name>A0A940XK37_9ACTN</name>
<keyword evidence="4" id="KW-1185">Reference proteome</keyword>
<evidence type="ECO:0000313" key="3">
    <source>
        <dbReference type="EMBL" id="MBQ0825278.1"/>
    </source>
</evidence>
<dbReference type="AlphaFoldDB" id="A0A940XK37"/>
<feature type="transmembrane region" description="Helical" evidence="2">
    <location>
        <begin position="151"/>
        <end position="183"/>
    </location>
</feature>
<keyword evidence="2" id="KW-0812">Transmembrane</keyword>
<feature type="transmembrane region" description="Helical" evidence="2">
    <location>
        <begin position="12"/>
        <end position="35"/>
    </location>
</feature>
<keyword evidence="2" id="KW-0472">Membrane</keyword>
<evidence type="ECO:0000256" key="1">
    <source>
        <dbReference type="SAM" id="Coils"/>
    </source>
</evidence>
<protein>
    <submittedName>
        <fullName evidence="3">Uncharacterized protein</fullName>
    </submittedName>
</protein>
<comment type="caution">
    <text evidence="3">The sequence shown here is derived from an EMBL/GenBank/DDBJ whole genome shotgun (WGS) entry which is preliminary data.</text>
</comment>